<dbReference type="InterPro" id="IPR058440">
    <property type="entry name" value="DUF8127"/>
</dbReference>
<protein>
    <submittedName>
        <fullName evidence="2">Uncharacterized protein</fullName>
    </submittedName>
</protein>
<dbReference type="OrthoDB" id="198781at2157"/>
<evidence type="ECO:0000313" key="3">
    <source>
        <dbReference type="Proteomes" id="UP000291097"/>
    </source>
</evidence>
<organism evidence="2 3">
    <name type="scientific">Natrinema hispanicum</name>
    <dbReference type="NCBI Taxonomy" id="392421"/>
    <lineage>
        <taxon>Archaea</taxon>
        <taxon>Methanobacteriati</taxon>
        <taxon>Methanobacteriota</taxon>
        <taxon>Stenosarchaea group</taxon>
        <taxon>Halobacteria</taxon>
        <taxon>Halobacteriales</taxon>
        <taxon>Natrialbaceae</taxon>
        <taxon>Natrinema</taxon>
    </lineage>
</organism>
<accession>A0A482YAG0</accession>
<proteinExistence type="predicted"/>
<dbReference type="AlphaFoldDB" id="A0A482YAG0"/>
<dbReference type="Proteomes" id="UP000291097">
    <property type="component" value="Unassembled WGS sequence"/>
</dbReference>
<dbReference type="EMBL" id="SHMP01000011">
    <property type="protein sequence ID" value="RZV05089.1"/>
    <property type="molecule type" value="Genomic_DNA"/>
</dbReference>
<reference evidence="2 3" key="1">
    <citation type="submission" date="2019-02" db="EMBL/GenBank/DDBJ databases">
        <title>Genomic Encyclopedia of Archaeal and Bacterial Type Strains, Phase II (KMG-II): from individual species to whole genera.</title>
        <authorList>
            <person name="Goeker M."/>
        </authorList>
    </citation>
    <scope>NUCLEOTIDE SEQUENCE [LARGE SCALE GENOMIC DNA]</scope>
    <source>
        <strain evidence="2 3">DSM 18328</strain>
    </source>
</reference>
<feature type="transmembrane region" description="Helical" evidence="1">
    <location>
        <begin position="6"/>
        <end position="28"/>
    </location>
</feature>
<dbReference type="Pfam" id="PF26448">
    <property type="entry name" value="DUF8127"/>
    <property type="match status" value="1"/>
</dbReference>
<sequence>MNYVRGLYVVTIFSVFLIGIGLILNPFYLHPDGGGTKRTYHVEQIENKSMANQAFGLSEKILDCPGNRPCVLEEQILEEDSVESTVPVYNDDPPWYSVVRTANGTYIPKQSAENNTTILTLEEVSAMTAVEQLAVPAGEQPEETQKAIETGSVTVYGEVIELFERHEVLEYEGDYYMHKKYEGVGSHWTADGGLAIARAILFLIGSGLVAASGWHFRSLYD</sequence>
<keyword evidence="1" id="KW-0472">Membrane</keyword>
<dbReference type="RefSeq" id="WP_130502001.1">
    <property type="nucleotide sequence ID" value="NZ_SHMP01000011.1"/>
</dbReference>
<comment type="caution">
    <text evidence="2">The sequence shown here is derived from an EMBL/GenBank/DDBJ whole genome shotgun (WGS) entry which is preliminary data.</text>
</comment>
<evidence type="ECO:0000313" key="2">
    <source>
        <dbReference type="EMBL" id="RZV05089.1"/>
    </source>
</evidence>
<keyword evidence="1" id="KW-0812">Transmembrane</keyword>
<keyword evidence="1" id="KW-1133">Transmembrane helix</keyword>
<evidence type="ECO:0000256" key="1">
    <source>
        <dbReference type="SAM" id="Phobius"/>
    </source>
</evidence>
<gene>
    <name evidence="2" type="ORF">BDK88_4328</name>
</gene>
<feature type="transmembrane region" description="Helical" evidence="1">
    <location>
        <begin position="195"/>
        <end position="216"/>
    </location>
</feature>
<name>A0A482YAG0_9EURY</name>